<feature type="region of interest" description="Disordered" evidence="3">
    <location>
        <begin position="475"/>
        <end position="518"/>
    </location>
</feature>
<protein>
    <submittedName>
        <fullName evidence="4">Myosin class II heavy chain</fullName>
    </submittedName>
</protein>
<reference evidence="4 5" key="1">
    <citation type="submission" date="2024-06" db="EMBL/GenBank/DDBJ databases">
        <title>Complete genome of Phlyctema vagabunda strain 19-DSS-EL-015.</title>
        <authorList>
            <person name="Fiorenzani C."/>
        </authorList>
    </citation>
    <scope>NUCLEOTIDE SEQUENCE [LARGE SCALE GENOMIC DNA]</scope>
    <source>
        <strain evidence="4 5">19-DSS-EL-015</strain>
    </source>
</reference>
<feature type="compositionally biased region" description="Acidic residues" evidence="3">
    <location>
        <begin position="2233"/>
        <end position="2247"/>
    </location>
</feature>
<feature type="region of interest" description="Disordered" evidence="3">
    <location>
        <begin position="969"/>
        <end position="1236"/>
    </location>
</feature>
<feature type="region of interest" description="Disordered" evidence="3">
    <location>
        <begin position="1416"/>
        <end position="1441"/>
    </location>
</feature>
<feature type="compositionally biased region" description="Low complexity" evidence="3">
    <location>
        <begin position="209"/>
        <end position="224"/>
    </location>
</feature>
<feature type="region of interest" description="Disordered" evidence="3">
    <location>
        <begin position="2130"/>
        <end position="2258"/>
    </location>
</feature>
<feature type="compositionally biased region" description="Basic and acidic residues" evidence="3">
    <location>
        <begin position="113"/>
        <end position="122"/>
    </location>
</feature>
<feature type="region of interest" description="Disordered" evidence="3">
    <location>
        <begin position="1956"/>
        <end position="1995"/>
    </location>
</feature>
<feature type="compositionally biased region" description="Polar residues" evidence="3">
    <location>
        <begin position="2138"/>
        <end position="2153"/>
    </location>
</feature>
<feature type="compositionally biased region" description="Polar residues" evidence="3">
    <location>
        <begin position="707"/>
        <end position="722"/>
    </location>
</feature>
<feature type="compositionally biased region" description="Basic and acidic residues" evidence="3">
    <location>
        <begin position="689"/>
        <end position="706"/>
    </location>
</feature>
<keyword evidence="1 2" id="KW-0175">Coiled coil</keyword>
<feature type="compositionally biased region" description="Polar residues" evidence="3">
    <location>
        <begin position="94"/>
        <end position="111"/>
    </location>
</feature>
<feature type="coiled-coil region" evidence="2">
    <location>
        <begin position="1529"/>
        <end position="1577"/>
    </location>
</feature>
<organism evidence="4 5">
    <name type="scientific">Phlyctema vagabunda</name>
    <dbReference type="NCBI Taxonomy" id="108571"/>
    <lineage>
        <taxon>Eukaryota</taxon>
        <taxon>Fungi</taxon>
        <taxon>Dikarya</taxon>
        <taxon>Ascomycota</taxon>
        <taxon>Pezizomycotina</taxon>
        <taxon>Leotiomycetes</taxon>
        <taxon>Helotiales</taxon>
        <taxon>Dermateaceae</taxon>
        <taxon>Phlyctema</taxon>
    </lineage>
</organism>
<feature type="compositionally biased region" description="Basic and acidic residues" evidence="3">
    <location>
        <begin position="1981"/>
        <end position="1991"/>
    </location>
</feature>
<feature type="compositionally biased region" description="Polar residues" evidence="3">
    <location>
        <begin position="2173"/>
        <end position="2182"/>
    </location>
</feature>
<feature type="compositionally biased region" description="Low complexity" evidence="3">
    <location>
        <begin position="1177"/>
        <end position="1187"/>
    </location>
</feature>
<feature type="coiled-coil region" evidence="2">
    <location>
        <begin position="2002"/>
        <end position="2029"/>
    </location>
</feature>
<feature type="compositionally biased region" description="Basic and acidic residues" evidence="3">
    <location>
        <begin position="1"/>
        <end position="10"/>
    </location>
</feature>
<feature type="region of interest" description="Disordered" evidence="3">
    <location>
        <begin position="291"/>
        <end position="339"/>
    </location>
</feature>
<feature type="region of interest" description="Disordered" evidence="3">
    <location>
        <begin position="1249"/>
        <end position="1300"/>
    </location>
</feature>
<proteinExistence type="predicted"/>
<feature type="compositionally biased region" description="Basic and acidic residues" evidence="3">
    <location>
        <begin position="81"/>
        <end position="93"/>
    </location>
</feature>
<name>A0ABR4P1M4_9HELO</name>
<feature type="compositionally biased region" description="Basic and acidic residues" evidence="3">
    <location>
        <begin position="295"/>
        <end position="310"/>
    </location>
</feature>
<feature type="compositionally biased region" description="Polar residues" evidence="3">
    <location>
        <begin position="1962"/>
        <end position="1980"/>
    </location>
</feature>
<feature type="region of interest" description="Disordered" evidence="3">
    <location>
        <begin position="642"/>
        <end position="670"/>
    </location>
</feature>
<feature type="compositionally biased region" description="Polar residues" evidence="3">
    <location>
        <begin position="509"/>
        <end position="518"/>
    </location>
</feature>
<dbReference type="EMBL" id="JBFCZG010000011">
    <property type="protein sequence ID" value="KAL3417200.1"/>
    <property type="molecule type" value="Genomic_DNA"/>
</dbReference>
<feature type="compositionally biased region" description="Polar residues" evidence="3">
    <location>
        <begin position="1265"/>
        <end position="1290"/>
    </location>
</feature>
<dbReference type="Proteomes" id="UP001629113">
    <property type="component" value="Unassembled WGS sequence"/>
</dbReference>
<sequence length="2258" mass="249236">MLHPSTRRENPTLTRPSRPPQEISRITSSLPSSPPPAAIAEDGPRPTPRSPAFSTTSTADGDGGSSPLLPPLPAPRFPGNRSDHLRTPPRTDDGSSQYYTASWGSPYQQPASGERHSPHEYNRSVSSEPSVDSPIRHLEFHTPFLRPVPTFTRTQTDPEPTTHHGVSAAVLARRARRPAQGLTEDWIRQHTVGESTEGHNWLSDDPGDSGHSSLSGSISGDGVDWLQENDPKTPTLKSFLGRREQSRFDRIQSISGLLKRIPSTETLKQADFSDPSQPDMSASDDLRGLDMAASIEKELPPPPPPKEEPVWRASALPPRVDSIPPTPSPGPPRLKKKVPWKGKNIMVLLPWDDERGKRGKAPTPMREKDVVAMLRDWEQLGYDTTGFNLGHNDNGDEDASEGQSCSVWPNIESVIQERAQRSYKVSIPDKKEWDSYVRELSEAKLRALGVTLGDDEPVISPVPSAVSRRMSTQYPQLPFSPPLPASSAASSRANHNPFSPPLAVGVGPSASQSSINGSIASPASMHSYSQSKFNPRASISFMPGAHPFGSPFEYGQSSPGYSPGHHLSQSFALARGGSPNLQNLGSIMTPNSPFQEGYFPGDPMTQLQQRQQQLQSQLHQQQQIQMRSSTTASPRLVDLREVDDEEATQLSKSPSKTPEARVQKHNPSASLQKEIDDAEYHLEEQFQRQLEHEDYSPHSDHAEDHSQGQSKAHASNKTSVNTLGGLGTSRYADDPSGPVLHHPQPHSRGHSLSQRPFQDGDSSSDAASKSVAQSLQTVNENLNSFSDLDTNPSNIGTPVGTQAFSGHDRTISTISNPWVDSESQKPAPRRPGLGHGSKSSISKLNVAAKEFKFDPSNSFSPGQFSFTGASFQPSAPAFAPSAPNSATSSHFANRSSTSKINVAAPVFTPGQSEFSFSASGPSFRPDAPAFNPLQSNFSDSIGSGSDGHVPGSIFGSIDLGQLGIIKPPKKSKAIQIIRPDSQQDRDDETMEGKDGRITQGEGRFKRARGGKDDGDSVPLFAEPLEEFTRETSPPKDSTPVPVSQIKESSASESQEEEPSTFQFPKPQPFGDGSDHETKEFSPFEFHQQKQAEDFNAARPFNASRRYDSGLQPYGLPASPEQAKAVPVAEDPAPVEHVKAHKKNSLSATAKSFEFRPGKLTFNNEPTEPLPAAPVPKSAGLSSGLLSSRYAKTPSPPLESPEMDLQPEEASSFQFGLPQPESPPSYPKDPTPGREPTFEEIDAVMKQLNEAEMESAPRDSPKWRQLSPTRNVQVTGFGNSSPLRLQPQNLMRSDAPSPSPGRFAPIDLAAQRMYSRAQEDPFIGESATGMTFDSPIHRLNTIGSAPPSDWDDVISEAEEAKIEPRARFFDSHVNDIVGAVLEERLDPLERALESIQISLEQMAHVPARRRDARSMSIELPSDADDEDDEQPPRRSLSPRKDKKLERIRSIVNEAFAVHHASHPETSVSTAAISESANASIVKVLEEMKESFGQSLHLDLRGEDLRNVVEQAVEARMPEKVEPTTEISAKEVEQQARIKDLEEILRRADLKIEDQIKDRRAAEDRLAEVQRLLRISSEEEVRLREAVDERDDKIRHVVEERDLKVRNLEDSKAEASMRVVLLEAAQENSLKTTSDLHNRLNMTEDDLRDANEKVQRWQIEAERALEAAKRHSDDAEQANETNKDLRRTIETLRTQMEESIRVREGMRGKLMGLQEDMARATREIAQENAQRAKKEVELIARQEVLDAKLQAEARTRERLEMEIERLETGEREGMRAVNDCKKLEILVAELRDESHLAQKDAMRFKREYEEARESGLSEVQRTRHYMQAEIEAANNQVNVARDDLENQLARARAEVDQVKLDSDTVKARYEMLLEEANSSKITILEDLTNKHANEVEDIHTQHERQLNNTVEDAQRSEQHLLERLSLSSAKTEHLQDRVSHLEEKLVIAKAAAHAAAQAARSDRSVSGSSIQHSPAVSPQAIRSTRDPRNELPEKISPQALRESIMVLQEQLQDREQKIEKMEQTLSTVDLEAPIKITKRDDEIMWLRELLAVRKGDLQDIVKTLSGANFDPEAVKDAAIRLNANIQMEEQERERAMNGGSSLNLPNIAASLAASPRVAQAVGPLAAAWGNWRKSREPEANGSTPAKPNPKSQSLLSGLLTPPASARTPPAGQPTAFGSTGQRFTAEQLANRPRNTTPRKQGKMPMRGSPKRAPVPATPPMMRKGSYDMDAQAENFEFDVDDDEDDESTADDSFTNFGGRS</sequence>
<evidence type="ECO:0000256" key="3">
    <source>
        <dbReference type="SAM" id="MobiDB-lite"/>
    </source>
</evidence>
<feature type="region of interest" description="Disordered" evidence="3">
    <location>
        <begin position="196"/>
        <end position="234"/>
    </location>
</feature>
<dbReference type="PANTHER" id="PTHR32083:SF0">
    <property type="entry name" value="CILIA AND FLAGELLA-ASSOCIATED PROTEIN 58"/>
    <property type="match status" value="1"/>
</dbReference>
<evidence type="ECO:0000313" key="5">
    <source>
        <dbReference type="Proteomes" id="UP001629113"/>
    </source>
</evidence>
<feature type="region of interest" description="Disordered" evidence="3">
    <location>
        <begin position="146"/>
        <end position="178"/>
    </location>
</feature>
<feature type="region of interest" description="Disordered" evidence="3">
    <location>
        <begin position="689"/>
        <end position="839"/>
    </location>
</feature>
<feature type="compositionally biased region" description="Polar residues" evidence="3">
    <location>
        <begin position="775"/>
        <end position="804"/>
    </location>
</feature>
<feature type="compositionally biased region" description="Low complexity" evidence="3">
    <location>
        <begin position="759"/>
        <end position="774"/>
    </location>
</feature>
<evidence type="ECO:0000256" key="1">
    <source>
        <dbReference type="ARBA" id="ARBA00023054"/>
    </source>
</evidence>
<feature type="compositionally biased region" description="Basic and acidic residues" evidence="3">
    <location>
        <begin position="1072"/>
        <end position="1092"/>
    </location>
</feature>
<feature type="compositionally biased region" description="Pro residues" evidence="3">
    <location>
        <begin position="1219"/>
        <end position="1229"/>
    </location>
</feature>
<evidence type="ECO:0000256" key="2">
    <source>
        <dbReference type="SAM" id="Coils"/>
    </source>
</evidence>
<gene>
    <name evidence="4" type="ORF">PVAG01_11200</name>
</gene>
<accession>A0ABR4P1M4</accession>
<feature type="region of interest" description="Disordered" evidence="3">
    <location>
        <begin position="1"/>
        <end position="134"/>
    </location>
</feature>
<feature type="coiled-coil region" evidence="2">
    <location>
        <begin position="1603"/>
        <end position="1859"/>
    </location>
</feature>
<dbReference type="PANTHER" id="PTHR32083">
    <property type="entry name" value="CILIA AND FLAGELLA-ASSOCIATED PROTEIN 58-RELATED"/>
    <property type="match status" value="1"/>
</dbReference>
<evidence type="ECO:0000313" key="4">
    <source>
        <dbReference type="EMBL" id="KAL3417200.1"/>
    </source>
</evidence>
<keyword evidence="5" id="KW-1185">Reference proteome</keyword>
<comment type="caution">
    <text evidence="4">The sequence shown here is derived from an EMBL/GenBank/DDBJ whole genome shotgun (WGS) entry which is preliminary data.</text>
</comment>